<keyword evidence="2 3" id="KW-0040">ANK repeat</keyword>
<evidence type="ECO:0000313" key="5">
    <source>
        <dbReference type="Proteomes" id="UP000465810"/>
    </source>
</evidence>
<feature type="repeat" description="ANK" evidence="3">
    <location>
        <begin position="55"/>
        <end position="87"/>
    </location>
</feature>
<protein>
    <recommendedName>
        <fullName evidence="6">Ankyrin repeat domain-containing protein</fullName>
    </recommendedName>
</protein>
<keyword evidence="5" id="KW-1185">Reference proteome</keyword>
<organism evidence="4 5">
    <name type="scientific">Novosphingobium silvae</name>
    <dbReference type="NCBI Taxonomy" id="2692619"/>
    <lineage>
        <taxon>Bacteria</taxon>
        <taxon>Pseudomonadati</taxon>
        <taxon>Pseudomonadota</taxon>
        <taxon>Alphaproteobacteria</taxon>
        <taxon>Sphingomonadales</taxon>
        <taxon>Sphingomonadaceae</taxon>
        <taxon>Novosphingobium</taxon>
    </lineage>
</organism>
<keyword evidence="1" id="KW-0677">Repeat</keyword>
<accession>A0A7X4GIG8</accession>
<dbReference type="PROSITE" id="PS50088">
    <property type="entry name" value="ANK_REPEAT"/>
    <property type="match status" value="4"/>
</dbReference>
<proteinExistence type="predicted"/>
<feature type="repeat" description="ANK" evidence="3">
    <location>
        <begin position="1"/>
        <end position="22"/>
    </location>
</feature>
<reference evidence="4 5" key="1">
    <citation type="submission" date="2019-12" db="EMBL/GenBank/DDBJ databases">
        <authorList>
            <person name="Feng G."/>
            <person name="Zhu H."/>
        </authorList>
    </citation>
    <scope>NUCLEOTIDE SEQUENCE [LARGE SCALE GENOMIC DNA]</scope>
    <source>
        <strain evidence="4 5">FGD1</strain>
    </source>
</reference>
<dbReference type="PROSITE" id="PS50297">
    <property type="entry name" value="ANK_REP_REGION"/>
    <property type="match status" value="3"/>
</dbReference>
<name>A0A7X4GIG8_9SPHN</name>
<feature type="repeat" description="ANK" evidence="3">
    <location>
        <begin position="88"/>
        <end position="120"/>
    </location>
</feature>
<dbReference type="AlphaFoldDB" id="A0A7X4GIG8"/>
<dbReference type="EMBL" id="WVTD01000007">
    <property type="protein sequence ID" value="MYL98372.1"/>
    <property type="molecule type" value="Genomic_DNA"/>
</dbReference>
<dbReference type="Gene3D" id="1.25.40.20">
    <property type="entry name" value="Ankyrin repeat-containing domain"/>
    <property type="match status" value="2"/>
</dbReference>
<evidence type="ECO:0000256" key="3">
    <source>
        <dbReference type="PROSITE-ProRule" id="PRU00023"/>
    </source>
</evidence>
<evidence type="ECO:0008006" key="6">
    <source>
        <dbReference type="Google" id="ProtNLM"/>
    </source>
</evidence>
<dbReference type="PANTHER" id="PTHR24171">
    <property type="entry name" value="ANKYRIN REPEAT DOMAIN-CONTAINING PROTEIN 39-RELATED"/>
    <property type="match status" value="1"/>
</dbReference>
<dbReference type="InterPro" id="IPR002110">
    <property type="entry name" value="Ankyrin_rpt"/>
</dbReference>
<dbReference type="SMART" id="SM00248">
    <property type="entry name" value="ANK"/>
    <property type="match status" value="3"/>
</dbReference>
<comment type="caution">
    <text evidence="4">The sequence shown here is derived from an EMBL/GenBank/DDBJ whole genome shotgun (WGS) entry which is preliminary data.</text>
</comment>
<sequence length="152" mass="15417">MGREDVIEALVHAGADIEARDERGHTPLVLASYHGMEAATATLLRLGADPDTLGDNGSALMGVAFKGHVAIADVLLRSGADPNLRNAAGQTSLMMAALFGRAAVVTLLLEAGASPDLQDITGTDAAALARSQGNEALATMLESAAEPVVSDG</sequence>
<gene>
    <name evidence="4" type="ORF">GR702_11415</name>
</gene>
<feature type="repeat" description="ANK" evidence="3">
    <location>
        <begin position="23"/>
        <end position="55"/>
    </location>
</feature>
<dbReference type="InterPro" id="IPR036770">
    <property type="entry name" value="Ankyrin_rpt-contain_sf"/>
</dbReference>
<evidence type="ECO:0000256" key="2">
    <source>
        <dbReference type="ARBA" id="ARBA00023043"/>
    </source>
</evidence>
<dbReference type="Pfam" id="PF12796">
    <property type="entry name" value="Ank_2"/>
    <property type="match status" value="1"/>
</dbReference>
<evidence type="ECO:0000256" key="1">
    <source>
        <dbReference type="ARBA" id="ARBA00022737"/>
    </source>
</evidence>
<dbReference type="Proteomes" id="UP000465810">
    <property type="component" value="Unassembled WGS sequence"/>
</dbReference>
<dbReference type="SUPFAM" id="SSF48403">
    <property type="entry name" value="Ankyrin repeat"/>
    <property type="match status" value="1"/>
</dbReference>
<evidence type="ECO:0000313" key="4">
    <source>
        <dbReference type="EMBL" id="MYL98372.1"/>
    </source>
</evidence>